<organism evidence="3 4">
    <name type="scientific">Durusdinium trenchii</name>
    <dbReference type="NCBI Taxonomy" id="1381693"/>
    <lineage>
        <taxon>Eukaryota</taxon>
        <taxon>Sar</taxon>
        <taxon>Alveolata</taxon>
        <taxon>Dinophyceae</taxon>
        <taxon>Suessiales</taxon>
        <taxon>Symbiodiniaceae</taxon>
        <taxon>Durusdinium</taxon>
    </lineage>
</organism>
<dbReference type="Proteomes" id="UP001642484">
    <property type="component" value="Unassembled WGS sequence"/>
</dbReference>
<accession>A0ABP0SQH2</accession>
<evidence type="ECO:0000313" key="4">
    <source>
        <dbReference type="Proteomes" id="UP001642484"/>
    </source>
</evidence>
<feature type="compositionally biased region" description="Basic and acidic residues" evidence="1">
    <location>
        <begin position="475"/>
        <end position="488"/>
    </location>
</feature>
<protein>
    <submittedName>
        <fullName evidence="3">Uncharacterized protein</fullName>
    </submittedName>
</protein>
<comment type="caution">
    <text evidence="3">The sequence shown here is derived from an EMBL/GenBank/DDBJ whole genome shotgun (WGS) entry which is preliminary data.</text>
</comment>
<feature type="compositionally biased region" description="Low complexity" evidence="1">
    <location>
        <begin position="454"/>
        <end position="464"/>
    </location>
</feature>
<keyword evidence="2" id="KW-0812">Transmembrane</keyword>
<feature type="transmembrane region" description="Helical" evidence="2">
    <location>
        <begin position="393"/>
        <end position="414"/>
    </location>
</feature>
<keyword evidence="2" id="KW-0472">Membrane</keyword>
<feature type="transmembrane region" description="Helical" evidence="2">
    <location>
        <begin position="338"/>
        <end position="357"/>
    </location>
</feature>
<reference evidence="3 4" key="1">
    <citation type="submission" date="2024-02" db="EMBL/GenBank/DDBJ databases">
        <authorList>
            <person name="Chen Y."/>
            <person name="Shah S."/>
            <person name="Dougan E. K."/>
            <person name="Thang M."/>
            <person name="Chan C."/>
        </authorList>
    </citation>
    <scope>NUCLEOTIDE SEQUENCE [LARGE SCALE GENOMIC DNA]</scope>
</reference>
<name>A0ABP0SQH2_9DINO</name>
<dbReference type="EMBL" id="CAXAMN010028028">
    <property type="protein sequence ID" value="CAK9114656.1"/>
    <property type="molecule type" value="Genomic_DNA"/>
</dbReference>
<feature type="region of interest" description="Disordered" evidence="1">
    <location>
        <begin position="442"/>
        <end position="489"/>
    </location>
</feature>
<keyword evidence="4" id="KW-1185">Reference proteome</keyword>
<evidence type="ECO:0000256" key="2">
    <source>
        <dbReference type="SAM" id="Phobius"/>
    </source>
</evidence>
<evidence type="ECO:0000256" key="1">
    <source>
        <dbReference type="SAM" id="MobiDB-lite"/>
    </source>
</evidence>
<gene>
    <name evidence="3" type="ORF">CCMP2556_LOCUS53009</name>
</gene>
<evidence type="ECO:0000313" key="3">
    <source>
        <dbReference type="EMBL" id="CAK9114656.1"/>
    </source>
</evidence>
<sequence length="550" mass="60386">MSTPRRDAGDAAAGAAGLSAEEVEALRQMHEEVSRQLPDRRSEGDSQWLANGAQVELHSLQKAQQLNGQRGEIVGFDDKQLRYRVRLHSDNSVKVVAKKNMRLLTYEDLQLPDVPDTARTAGLATAGSSTASGTPPAAPVTREVVVKAIDRVKRDVLALQQRIAVRRAGGTAEATPDMSDIFMRLTASEEMCKEVMEMYQRSHGRDEELDLHAATALEASEACVQEYTEVRSWQEYFQDEVNVTKYNVQKHGILGTLKNEVVEVGQDVRDLGQSATEVIGTHAPQVPHLVRKATGTVSEAVQSGTAAATSTGRSFAARSQEHITNVVHESVVAPVKRAWHFLVFGFLLCFLVPLFALRTYAPFNTVVSNMGVLWLAVCTCCPPRGMHRRAAKAALILLYPLVTVALPLGLHYWATHPQFAEDVSSALRQLPSAVTRTVQSVRPNHCDAPPEPKVLPAAPAAAPAAPAPVPPAAAAERKEVEEDTDRNPKPGFLRWLTTLFHRFHPKPRQTAFVPAVGYTGQWATIQHPRPRRLRRNTIFEHESRGNGIGQ</sequence>
<proteinExistence type="predicted"/>
<keyword evidence="2" id="KW-1133">Transmembrane helix</keyword>